<evidence type="ECO:0000256" key="1">
    <source>
        <dbReference type="SAM" id="Coils"/>
    </source>
</evidence>
<name>A0A2A6CDN3_PRIPA</name>
<dbReference type="Proteomes" id="UP000005239">
    <property type="component" value="Unassembled WGS sequence"/>
</dbReference>
<evidence type="ECO:0000313" key="4">
    <source>
        <dbReference type="Proteomes" id="UP000005239"/>
    </source>
</evidence>
<accession>A0A2A6CDN3</accession>
<reference evidence="3" key="2">
    <citation type="submission" date="2022-06" db="UniProtKB">
        <authorList>
            <consortium name="EnsemblMetazoa"/>
        </authorList>
    </citation>
    <scope>IDENTIFICATION</scope>
    <source>
        <strain evidence="3">PS312</strain>
    </source>
</reference>
<reference evidence="4" key="1">
    <citation type="journal article" date="2008" name="Nat. Genet.">
        <title>The Pristionchus pacificus genome provides a unique perspective on nematode lifestyle and parasitism.</title>
        <authorList>
            <person name="Dieterich C."/>
            <person name="Clifton S.W."/>
            <person name="Schuster L.N."/>
            <person name="Chinwalla A."/>
            <person name="Delehaunty K."/>
            <person name="Dinkelacker I."/>
            <person name="Fulton L."/>
            <person name="Fulton R."/>
            <person name="Godfrey J."/>
            <person name="Minx P."/>
            <person name="Mitreva M."/>
            <person name="Roeseler W."/>
            <person name="Tian H."/>
            <person name="Witte H."/>
            <person name="Yang S.P."/>
            <person name="Wilson R.K."/>
            <person name="Sommer R.J."/>
        </authorList>
    </citation>
    <scope>NUCLEOTIDE SEQUENCE [LARGE SCALE GENOMIC DNA]</scope>
    <source>
        <strain evidence="4">PS312</strain>
    </source>
</reference>
<protein>
    <submittedName>
        <fullName evidence="3">Uncharacterized protein</fullName>
    </submittedName>
</protein>
<feature type="compositionally biased region" description="Basic and acidic residues" evidence="2">
    <location>
        <begin position="127"/>
        <end position="143"/>
    </location>
</feature>
<accession>A0A8R1YHL8</accession>
<organism evidence="3 4">
    <name type="scientific">Pristionchus pacificus</name>
    <name type="common">Parasitic nematode worm</name>
    <dbReference type="NCBI Taxonomy" id="54126"/>
    <lineage>
        <taxon>Eukaryota</taxon>
        <taxon>Metazoa</taxon>
        <taxon>Ecdysozoa</taxon>
        <taxon>Nematoda</taxon>
        <taxon>Chromadorea</taxon>
        <taxon>Rhabditida</taxon>
        <taxon>Rhabditina</taxon>
        <taxon>Diplogasteromorpha</taxon>
        <taxon>Diplogasteroidea</taxon>
        <taxon>Neodiplogasteridae</taxon>
        <taxon>Pristionchus</taxon>
    </lineage>
</organism>
<feature type="region of interest" description="Disordered" evidence="2">
    <location>
        <begin position="127"/>
        <end position="159"/>
    </location>
</feature>
<gene>
    <name evidence="3" type="primary">WBGene00101749</name>
</gene>
<dbReference type="EnsemblMetazoa" id="PPA12195.1">
    <property type="protein sequence ID" value="PPA12195.1"/>
    <property type="gene ID" value="WBGene00101749"/>
</dbReference>
<feature type="coiled-coil region" evidence="1">
    <location>
        <begin position="209"/>
        <end position="238"/>
    </location>
</feature>
<keyword evidence="4" id="KW-1185">Reference proteome</keyword>
<evidence type="ECO:0000256" key="2">
    <source>
        <dbReference type="SAM" id="MobiDB-lite"/>
    </source>
</evidence>
<proteinExistence type="predicted"/>
<sequence length="239" mass="27583">MLSKLNVLVSVLIVWEREEGKRKGGGEQINADLGMMYMQMNNPGKPRQLKDTPEQRDNLLSALRHCHIGLHSETPHFYYGGDVSEGELWRIHPDDDYEFIAKVREEIAYCGDRKALRTEIERVQGQYKEPEHMSTESSLRDGRIQPPPAATTCMPKTGKMNMSMPVNRIDYLEGILDKLRAENDKVFMQCDATEAVNRLGDTPEKGSRSEYLEIEIAKARIEKERLREECRRKETKDEL</sequence>
<evidence type="ECO:0000313" key="3">
    <source>
        <dbReference type="EnsemblMetazoa" id="PPA12195.1"/>
    </source>
</evidence>
<keyword evidence="1" id="KW-0175">Coiled coil</keyword>
<dbReference type="AlphaFoldDB" id="A0A2A6CDN3"/>